<protein>
    <submittedName>
        <fullName evidence="3">Uncharacterized protein</fullName>
    </submittedName>
</protein>
<organism evidence="3 4">
    <name type="scientific">Mortierella hygrophila</name>
    <dbReference type="NCBI Taxonomy" id="979708"/>
    <lineage>
        <taxon>Eukaryota</taxon>
        <taxon>Fungi</taxon>
        <taxon>Fungi incertae sedis</taxon>
        <taxon>Mucoromycota</taxon>
        <taxon>Mortierellomycotina</taxon>
        <taxon>Mortierellomycetes</taxon>
        <taxon>Mortierellales</taxon>
        <taxon>Mortierellaceae</taxon>
        <taxon>Mortierella</taxon>
    </lineage>
</organism>
<reference evidence="3" key="1">
    <citation type="journal article" date="2020" name="Fungal Divers.">
        <title>Resolving the Mortierellaceae phylogeny through synthesis of multi-gene phylogenetics and phylogenomics.</title>
        <authorList>
            <person name="Vandepol N."/>
            <person name="Liber J."/>
            <person name="Desiro A."/>
            <person name="Na H."/>
            <person name="Kennedy M."/>
            <person name="Barry K."/>
            <person name="Grigoriev I.V."/>
            <person name="Miller A.N."/>
            <person name="O'Donnell K."/>
            <person name="Stajich J.E."/>
            <person name="Bonito G."/>
        </authorList>
    </citation>
    <scope>NUCLEOTIDE SEQUENCE</scope>
    <source>
        <strain evidence="3">NRRL 2591</strain>
    </source>
</reference>
<keyword evidence="1" id="KW-0175">Coiled coil</keyword>
<evidence type="ECO:0000313" key="4">
    <source>
        <dbReference type="Proteomes" id="UP000723463"/>
    </source>
</evidence>
<proteinExistence type="predicted"/>
<name>A0A9P6EX56_9FUNG</name>
<accession>A0A9P6EX56</accession>
<evidence type="ECO:0000256" key="1">
    <source>
        <dbReference type="SAM" id="Coils"/>
    </source>
</evidence>
<feature type="coiled-coil region" evidence="1">
    <location>
        <begin position="430"/>
        <end position="561"/>
    </location>
</feature>
<gene>
    <name evidence="3" type="ORF">EC957_008306</name>
</gene>
<feature type="region of interest" description="Disordered" evidence="2">
    <location>
        <begin position="170"/>
        <end position="204"/>
    </location>
</feature>
<comment type="caution">
    <text evidence="3">The sequence shown here is derived from an EMBL/GenBank/DDBJ whole genome shotgun (WGS) entry which is preliminary data.</text>
</comment>
<sequence>MGADDGGQAPMRPPPAHRSPNSRAKWSPLVHTITEAGESFSGTVFPAKLFSDDTSNALSPHDNNTDNRQETHGPSLEDTGASPLAPSLEPNASTAAVTTAHEQTEVPPALNDNDEQEEEAIPVDILLSEIQRLVAHEFGGPNKSASYPTVLKPLYQRLQDYHIMLKNARRKLDQHQQQHQQQRGATHLSPSSEALPPAISNLPMKQSHNTNLLEVPTATTPGSDACTPQLHQRIIDLEQQLAQSRRAHHTLLQDHILNLKKTSSHFLVGSSASGGFGGAATVKLPVLDACAIHGIMASVNSDSPSTPSLLFSSSVPGCCGNNKSKKKKKDSSLPRKESGSSGSSSVETSNDIFQETLQTAQELHNRHIRQLKGISISTSTNTSAPSTASSTLSSDSEPSLISISSHNLISEATTRLLRAETELGLLKLVMAQNQSEISGLEEDVFRAQRELKNHRQVFEALLELHHLGFEAQIREDQVLIKELEGKVRKCEGEKEDVERVVKKLEGELEEMERNLNQKRETYQRQELQLTEGPVRDLEAQIEQLKNELVAQETKMAEYRVQSEDEASQMTEFLEKQHRKATAEFKASLVKVQRSNTRLHKEVTALVQKMVSVETLNEEYAQQTARDRAQLSALHQQTQELEAQLSAASTSTDSPTSIEQQTEMKATITSLETQIEDLTTSLRLKEEELTHALQKTEHLLLKLDQDLLAQQEDHKTKLTALTEKHQVQAQRERACQSASVTLFQNMVTKLQIELSDTQEKLRDTTLCWGHTKEQLQKCEQSYRRRKKDLEETTRNLHELEETMAKLGDAIGMLEYEKEVNLVLVRTLEERDREMRDMEYRLRVLEDERD</sequence>
<evidence type="ECO:0000313" key="3">
    <source>
        <dbReference type="EMBL" id="KAF9537403.1"/>
    </source>
</evidence>
<feature type="compositionally biased region" description="Polar residues" evidence="2">
    <location>
        <begin position="52"/>
        <end position="62"/>
    </location>
</feature>
<dbReference type="Proteomes" id="UP000723463">
    <property type="component" value="Unassembled WGS sequence"/>
</dbReference>
<dbReference type="PANTHER" id="PTHR43049">
    <property type="entry name" value="EARLY ENDOSOME ANTIGEN"/>
    <property type="match status" value="1"/>
</dbReference>
<dbReference type="PANTHER" id="PTHR43049:SF1">
    <property type="entry name" value="EARLY ENDOSOME ANTIGEN"/>
    <property type="match status" value="1"/>
</dbReference>
<feature type="compositionally biased region" description="Polar residues" evidence="2">
    <location>
        <begin position="90"/>
        <end position="101"/>
    </location>
</feature>
<feature type="coiled-coil region" evidence="1">
    <location>
        <begin position="771"/>
        <end position="846"/>
    </location>
</feature>
<dbReference type="EMBL" id="JAAAXW010000408">
    <property type="protein sequence ID" value="KAF9537403.1"/>
    <property type="molecule type" value="Genomic_DNA"/>
</dbReference>
<dbReference type="AlphaFoldDB" id="A0A9P6EX56"/>
<keyword evidence="4" id="KW-1185">Reference proteome</keyword>
<feature type="region of interest" description="Disordered" evidence="2">
    <location>
        <begin position="374"/>
        <end position="398"/>
    </location>
</feature>
<feature type="region of interest" description="Disordered" evidence="2">
    <location>
        <begin position="1"/>
        <end position="30"/>
    </location>
</feature>
<evidence type="ECO:0000256" key="2">
    <source>
        <dbReference type="SAM" id="MobiDB-lite"/>
    </source>
</evidence>
<feature type="coiled-coil region" evidence="1">
    <location>
        <begin position="667"/>
        <end position="694"/>
    </location>
</feature>
<feature type="region of interest" description="Disordered" evidence="2">
    <location>
        <begin position="50"/>
        <end position="115"/>
    </location>
</feature>
<feature type="region of interest" description="Disordered" evidence="2">
    <location>
        <begin position="321"/>
        <end position="349"/>
    </location>
</feature>